<proteinExistence type="predicted"/>
<comment type="caution">
    <text evidence="1">The sequence shown here is derived from an EMBL/GenBank/DDBJ whole genome shotgun (WGS) entry which is preliminary data.</text>
</comment>
<evidence type="ECO:0000313" key="1">
    <source>
        <dbReference type="EMBL" id="MCT4701334.1"/>
    </source>
</evidence>
<accession>A0A9X2W5L4</accession>
<name>A0A9X2W5L4_9ENTR</name>
<keyword evidence="2" id="KW-1185">Reference proteome</keyword>
<evidence type="ECO:0000313" key="2">
    <source>
        <dbReference type="Proteomes" id="UP001150641"/>
    </source>
</evidence>
<dbReference type="AlphaFoldDB" id="A0A9X2W5L4"/>
<dbReference type="Pfam" id="PF06092">
    <property type="entry name" value="DUF943"/>
    <property type="match status" value="1"/>
</dbReference>
<organism evidence="1 2">
    <name type="scientific">Dryocola boscaweniae</name>
    <dbReference type="NCBI Taxonomy" id="2925397"/>
    <lineage>
        <taxon>Bacteria</taxon>
        <taxon>Pseudomonadati</taxon>
        <taxon>Pseudomonadota</taxon>
        <taxon>Gammaproteobacteria</taxon>
        <taxon>Enterobacterales</taxon>
        <taxon>Enterobacteriaceae</taxon>
        <taxon>Dryocola</taxon>
    </lineage>
</organism>
<dbReference type="RefSeq" id="WP_333780866.1">
    <property type="nucleotide sequence ID" value="NZ_JALHAN010000060.1"/>
</dbReference>
<protein>
    <submittedName>
        <fullName evidence="1">DUF943 family protein</fullName>
    </submittedName>
</protein>
<sequence length="139" mass="16457">MLIVFLYITYRDLQTVEIVAIHQRNNYSSILVRNFPVTNKGKIDWWFKNKDMLKERYDIPMMASYGSFTVIVWDFGKGYVEEGKYDRLCFDEMKTIANCIEKNSLARINYSEREGLSFIVDDNGEYKKDKNGKYSRADN</sequence>
<dbReference type="InterPro" id="IPR010351">
    <property type="entry name" value="DUF943"/>
</dbReference>
<gene>
    <name evidence="1" type="ORF">MUA00_05870</name>
</gene>
<dbReference type="EMBL" id="JALHAP010000073">
    <property type="protein sequence ID" value="MCT4701334.1"/>
    <property type="molecule type" value="Genomic_DNA"/>
</dbReference>
<dbReference type="Proteomes" id="UP001150641">
    <property type="component" value="Unassembled WGS sequence"/>
</dbReference>
<reference evidence="1" key="1">
    <citation type="submission" date="2022-03" db="EMBL/GenBank/DDBJ databases">
        <title>Proposal of a novel genus Dryocolo and two novel species.</title>
        <authorList>
            <person name="Maddock D.W."/>
            <person name="Brady C.L."/>
            <person name="Denman S."/>
            <person name="Arnold D."/>
        </authorList>
    </citation>
    <scope>NUCLEOTIDE SEQUENCE</scope>
    <source>
        <strain evidence="1">H6W4</strain>
    </source>
</reference>